<evidence type="ECO:0000313" key="9">
    <source>
        <dbReference type="EMBL" id="CAF4529452.1"/>
    </source>
</evidence>
<comment type="similarity">
    <text evidence="5">Belongs to the fem-1 family.</text>
</comment>
<evidence type="ECO:0000256" key="2">
    <source>
        <dbReference type="ARBA" id="ARBA00022737"/>
    </source>
</evidence>
<dbReference type="AlphaFoldDB" id="A0A816D6C2"/>
<dbReference type="SUPFAM" id="SSF48403">
    <property type="entry name" value="Ankyrin repeat"/>
    <property type="match status" value="1"/>
</dbReference>
<keyword evidence="4 7" id="KW-0040">ANK repeat</keyword>
<dbReference type="OrthoDB" id="4429489at2759"/>
<dbReference type="InterPro" id="IPR036770">
    <property type="entry name" value="Ankyrin_rpt-contain_sf"/>
</dbReference>
<dbReference type="Gene3D" id="1.25.40.20">
    <property type="entry name" value="Ankyrin repeat-containing domain"/>
    <property type="match status" value="1"/>
</dbReference>
<evidence type="ECO:0000313" key="8">
    <source>
        <dbReference type="EMBL" id="CAF1630627.1"/>
    </source>
</evidence>
<dbReference type="InterPro" id="IPR002110">
    <property type="entry name" value="Ankyrin_rpt"/>
</dbReference>
<keyword evidence="10" id="KW-1185">Reference proteome</keyword>
<name>A0A816D6C2_9BILA</name>
<dbReference type="PROSITE" id="PS50088">
    <property type="entry name" value="ANK_REPEAT"/>
    <property type="match status" value="1"/>
</dbReference>
<reference evidence="8" key="1">
    <citation type="submission" date="2021-02" db="EMBL/GenBank/DDBJ databases">
        <authorList>
            <person name="Nowell W R."/>
        </authorList>
    </citation>
    <scope>NUCLEOTIDE SEQUENCE</scope>
</reference>
<evidence type="ECO:0000256" key="4">
    <source>
        <dbReference type="ARBA" id="ARBA00023043"/>
    </source>
</evidence>
<organism evidence="8 10">
    <name type="scientific">Didymodactylos carnosus</name>
    <dbReference type="NCBI Taxonomy" id="1234261"/>
    <lineage>
        <taxon>Eukaryota</taxon>
        <taxon>Metazoa</taxon>
        <taxon>Spiralia</taxon>
        <taxon>Gnathifera</taxon>
        <taxon>Rotifera</taxon>
        <taxon>Eurotatoria</taxon>
        <taxon>Bdelloidea</taxon>
        <taxon>Philodinida</taxon>
        <taxon>Philodinidae</taxon>
        <taxon>Didymodactylos</taxon>
    </lineage>
</organism>
<dbReference type="PROSITE" id="PS50297">
    <property type="entry name" value="ANK_REP_REGION"/>
    <property type="match status" value="1"/>
</dbReference>
<feature type="repeat" description="ANK" evidence="7">
    <location>
        <begin position="11"/>
        <end position="43"/>
    </location>
</feature>
<evidence type="ECO:0000256" key="6">
    <source>
        <dbReference type="ARBA" id="ARBA00072197"/>
    </source>
</evidence>
<dbReference type="SMART" id="SM00248">
    <property type="entry name" value="ANK"/>
    <property type="match status" value="2"/>
</dbReference>
<dbReference type="EMBL" id="CAJOBC010111370">
    <property type="protein sequence ID" value="CAF4529452.1"/>
    <property type="molecule type" value="Genomic_DNA"/>
</dbReference>
<evidence type="ECO:0000256" key="3">
    <source>
        <dbReference type="ARBA" id="ARBA00022786"/>
    </source>
</evidence>
<evidence type="ECO:0000256" key="5">
    <source>
        <dbReference type="ARBA" id="ARBA00038500"/>
    </source>
</evidence>
<evidence type="ECO:0000256" key="7">
    <source>
        <dbReference type="PROSITE-ProRule" id="PRU00023"/>
    </source>
</evidence>
<gene>
    <name evidence="8" type="ORF">GPM918_LOCUS44325</name>
    <name evidence="9" type="ORF">SRO942_LOCUS46127</name>
</gene>
<keyword evidence="2" id="KW-0677">Repeat</keyword>
<sequence>MGATINIQDECGYTALHYACQKNYLDIAQLLVNNGASTNIRNMYRNTPLMLAALERHTLIIDYLTADPNLCSKMDYIEAMELLGTAYCNEKKSTYSLEKTYDCFLKAMKLRYENGISPIVKCVQPPPQTYDYHTECQTSEELQAICCNGPALHMETLLILERIYGMNSQTFITGLWNKGTYYNKTPTYNRCLSLWLRALDLSLINNQLERTNSNLRTFAYLFWNMFNDNFEINLNSLIQVFKIIVKQLIQNKISNDYEAFDKNLYTTLCLISVISKVKV</sequence>
<dbReference type="Proteomes" id="UP000663829">
    <property type="component" value="Unassembled WGS sequence"/>
</dbReference>
<dbReference type="Pfam" id="PF12796">
    <property type="entry name" value="Ank_2"/>
    <property type="match status" value="1"/>
</dbReference>
<accession>A0A816D6C2</accession>
<evidence type="ECO:0000256" key="1">
    <source>
        <dbReference type="ARBA" id="ARBA00004906"/>
    </source>
</evidence>
<proteinExistence type="inferred from homology"/>
<protein>
    <recommendedName>
        <fullName evidence="6">Protein fem-1 homolog B</fullName>
    </recommendedName>
</protein>
<keyword evidence="3" id="KW-0833">Ubl conjugation pathway</keyword>
<evidence type="ECO:0000313" key="10">
    <source>
        <dbReference type="Proteomes" id="UP000663829"/>
    </source>
</evidence>
<dbReference type="PANTHER" id="PTHR24173">
    <property type="entry name" value="ANKYRIN REPEAT CONTAINING"/>
    <property type="match status" value="1"/>
</dbReference>
<comment type="pathway">
    <text evidence="1">Protein modification; protein ubiquitination.</text>
</comment>
<dbReference type="EMBL" id="CAJNOQ010043524">
    <property type="protein sequence ID" value="CAF1630627.1"/>
    <property type="molecule type" value="Genomic_DNA"/>
</dbReference>
<comment type="caution">
    <text evidence="8">The sequence shown here is derived from an EMBL/GenBank/DDBJ whole genome shotgun (WGS) entry which is preliminary data.</text>
</comment>
<dbReference type="PANTHER" id="PTHR24173:SF78">
    <property type="entry name" value="PROTEIN FEM-1 HOMOLOG B"/>
    <property type="match status" value="1"/>
</dbReference>
<dbReference type="Proteomes" id="UP000681722">
    <property type="component" value="Unassembled WGS sequence"/>
</dbReference>
<dbReference type="GO" id="GO:0005737">
    <property type="term" value="C:cytoplasm"/>
    <property type="evidence" value="ECO:0007669"/>
    <property type="project" value="UniProtKB-SubCell"/>
</dbReference>